<dbReference type="Proteomes" id="UP000177791">
    <property type="component" value="Unassembled WGS sequence"/>
</dbReference>
<evidence type="ECO:0000256" key="1">
    <source>
        <dbReference type="SAM" id="MobiDB-lite"/>
    </source>
</evidence>
<dbReference type="EMBL" id="MDZC01000014">
    <property type="protein sequence ID" value="OGX88703.1"/>
    <property type="molecule type" value="Genomic_DNA"/>
</dbReference>
<name>A0A1G1TCV1_9BACT</name>
<keyword evidence="3" id="KW-1185">Reference proteome</keyword>
<accession>A0A1G1TCV1</accession>
<organism evidence="2 3">
    <name type="scientific">Hymenobacter glacialis</name>
    <dbReference type="NCBI Taxonomy" id="1908236"/>
    <lineage>
        <taxon>Bacteria</taxon>
        <taxon>Pseudomonadati</taxon>
        <taxon>Bacteroidota</taxon>
        <taxon>Cytophagia</taxon>
        <taxon>Cytophagales</taxon>
        <taxon>Hymenobacteraceae</taxon>
        <taxon>Hymenobacter</taxon>
    </lineage>
</organism>
<proteinExistence type="predicted"/>
<dbReference type="AlphaFoldDB" id="A0A1G1TCV1"/>
<gene>
    <name evidence="2" type="ORF">BEN48_08795</name>
</gene>
<protein>
    <submittedName>
        <fullName evidence="2">Uncharacterized protein</fullName>
    </submittedName>
</protein>
<reference evidence="2 3" key="1">
    <citation type="submission" date="2016-08" db="EMBL/GenBank/DDBJ databases">
        <title>Hymenobacter coccineus sp. nov., Hymenobacter lapidarius sp. nov. and Hymenobacter glacialis sp. nov., isolated from Antarctic soil.</title>
        <authorList>
            <person name="Sedlacek I."/>
            <person name="Kralova S."/>
            <person name="Kyrova K."/>
            <person name="Maslanova I."/>
            <person name="Stankova E."/>
            <person name="Vrbovska V."/>
            <person name="Nemec M."/>
            <person name="Bartak M."/>
            <person name="Svec P."/>
            <person name="Busse H.-J."/>
            <person name="Pantucek R."/>
        </authorList>
    </citation>
    <scope>NUCLEOTIDE SEQUENCE [LARGE SCALE GENOMIC DNA]</scope>
    <source>
        <strain evidence="2 3">CCM 8648</strain>
    </source>
</reference>
<feature type="region of interest" description="Disordered" evidence="1">
    <location>
        <begin position="22"/>
        <end position="51"/>
    </location>
</feature>
<sequence>MARIQAELWHQRHFRRACRVTQGHGSVRQEGSGAAEPREPAAGNGAGMEAPDKEWMAHQKVFRIAGYLSAVSNLAFP</sequence>
<dbReference type="STRING" id="1908236.BEN48_08795"/>
<evidence type="ECO:0000313" key="3">
    <source>
        <dbReference type="Proteomes" id="UP000177791"/>
    </source>
</evidence>
<evidence type="ECO:0000313" key="2">
    <source>
        <dbReference type="EMBL" id="OGX88703.1"/>
    </source>
</evidence>
<comment type="caution">
    <text evidence="2">The sequence shown here is derived from an EMBL/GenBank/DDBJ whole genome shotgun (WGS) entry which is preliminary data.</text>
</comment>